<dbReference type="EMBL" id="BAAAVS010000025">
    <property type="protein sequence ID" value="GAA3040294.1"/>
    <property type="molecule type" value="Genomic_DNA"/>
</dbReference>
<organism evidence="2 3">
    <name type="scientific">Gordonia defluvii</name>
    <dbReference type="NCBI Taxonomy" id="283718"/>
    <lineage>
        <taxon>Bacteria</taxon>
        <taxon>Bacillati</taxon>
        <taxon>Actinomycetota</taxon>
        <taxon>Actinomycetes</taxon>
        <taxon>Mycobacteriales</taxon>
        <taxon>Gordoniaceae</taxon>
        <taxon>Gordonia</taxon>
    </lineage>
</organism>
<comment type="caution">
    <text evidence="2">The sequence shown here is derived from an EMBL/GenBank/DDBJ whole genome shotgun (WGS) entry which is preliminary data.</text>
</comment>
<accession>A0ABP6LIM1</accession>
<proteinExistence type="predicted"/>
<feature type="chain" id="PRO_5047240284" description="DUF4185 domain-containing protein" evidence="1">
    <location>
        <begin position="30"/>
        <end position="395"/>
    </location>
</feature>
<reference evidence="3" key="1">
    <citation type="journal article" date="2019" name="Int. J. Syst. Evol. Microbiol.">
        <title>The Global Catalogue of Microorganisms (GCM) 10K type strain sequencing project: providing services to taxonomists for standard genome sequencing and annotation.</title>
        <authorList>
            <consortium name="The Broad Institute Genomics Platform"/>
            <consortium name="The Broad Institute Genome Sequencing Center for Infectious Disease"/>
            <person name="Wu L."/>
            <person name="Ma J."/>
        </authorList>
    </citation>
    <scope>NUCLEOTIDE SEQUENCE [LARGE SCALE GENOMIC DNA]</scope>
    <source>
        <strain evidence="3">JCM 14234</strain>
    </source>
</reference>
<keyword evidence="1" id="KW-0732">Signal</keyword>
<evidence type="ECO:0000256" key="1">
    <source>
        <dbReference type="SAM" id="SignalP"/>
    </source>
</evidence>
<sequence>MGPRWLRGAVASCVVAVLLGAPISPSGPAAPIGPRVVGVAPVYCLNAMLDGYGDSAAGWSGGDSTWTTPLPGDRELFAFSDTFLAVTVTAAAHGAGRPGDAPFVHNSFVVRGGDGRLSTIVGGRPDAPESLLAPADPGSWYWLGAATYLGGALQVPVGKWRADGAGPFDWEFAGSSVARFDPDDLARPTSVTRLGDSRGIQWGQWVAPGPEHTYVYGVAGRGAGRKLHVARIAGTDLRDRLEYYDGRGWRRADATGEGRSVPIATGVSGELSVHLLRRGLYLLVTTEGGPGLSDRIVGRFASSPVGPFGPPRLLYRTPETGAAGSFGDPDVYTYNAHAHPEFSTRREVVISYNVNSIDTAVGGDVYRDRRIYRPRFIKVTLAGPTGGAPARPVCR</sequence>
<evidence type="ECO:0008006" key="4">
    <source>
        <dbReference type="Google" id="ProtNLM"/>
    </source>
</evidence>
<name>A0ABP6LIM1_9ACTN</name>
<evidence type="ECO:0000313" key="2">
    <source>
        <dbReference type="EMBL" id="GAA3040294.1"/>
    </source>
</evidence>
<dbReference type="RefSeq" id="WP_290707416.1">
    <property type="nucleotide sequence ID" value="NZ_BAAAVS010000025.1"/>
</dbReference>
<dbReference type="Proteomes" id="UP001501035">
    <property type="component" value="Unassembled WGS sequence"/>
</dbReference>
<protein>
    <recommendedName>
        <fullName evidence="4">DUF4185 domain-containing protein</fullName>
    </recommendedName>
</protein>
<gene>
    <name evidence="2" type="ORF">GCM10010528_20950</name>
</gene>
<feature type="signal peptide" evidence="1">
    <location>
        <begin position="1"/>
        <end position="29"/>
    </location>
</feature>
<evidence type="ECO:0000313" key="3">
    <source>
        <dbReference type="Proteomes" id="UP001501035"/>
    </source>
</evidence>
<keyword evidence="3" id="KW-1185">Reference proteome</keyword>